<dbReference type="SUPFAM" id="SSF48371">
    <property type="entry name" value="ARM repeat"/>
    <property type="match status" value="1"/>
</dbReference>
<comment type="caution">
    <text evidence="5">The sequence shown here is derived from an EMBL/GenBank/DDBJ whole genome shotgun (WGS) entry which is preliminary data.</text>
</comment>
<dbReference type="SUPFAM" id="SSF81837">
    <property type="entry name" value="BEACH domain"/>
    <property type="match status" value="1"/>
</dbReference>
<dbReference type="Pfam" id="PF02138">
    <property type="entry name" value="Beach"/>
    <property type="match status" value="1"/>
</dbReference>
<evidence type="ECO:0000313" key="5">
    <source>
        <dbReference type="EMBL" id="KAK8883346.1"/>
    </source>
</evidence>
<feature type="compositionally biased region" description="Acidic residues" evidence="2">
    <location>
        <begin position="941"/>
        <end position="961"/>
    </location>
</feature>
<organism evidence="5 6">
    <name type="scientific">Tritrichomonas musculus</name>
    <dbReference type="NCBI Taxonomy" id="1915356"/>
    <lineage>
        <taxon>Eukaryota</taxon>
        <taxon>Metamonada</taxon>
        <taxon>Parabasalia</taxon>
        <taxon>Tritrichomonadida</taxon>
        <taxon>Tritrichomonadidae</taxon>
        <taxon>Tritrichomonas</taxon>
    </lineage>
</organism>
<feature type="compositionally biased region" description="Basic and acidic residues" evidence="2">
    <location>
        <begin position="1432"/>
        <end position="1463"/>
    </location>
</feature>
<dbReference type="PROSITE" id="PS50197">
    <property type="entry name" value="BEACH"/>
    <property type="match status" value="1"/>
</dbReference>
<dbReference type="InterPro" id="IPR036322">
    <property type="entry name" value="WD40_repeat_dom_sf"/>
</dbReference>
<protein>
    <recommendedName>
        <fullName evidence="7">BEACH domain-containing protein</fullName>
    </recommendedName>
</protein>
<name>A0ABR2JWU3_9EUKA</name>
<dbReference type="InterPro" id="IPR036372">
    <property type="entry name" value="BEACH_dom_sf"/>
</dbReference>
<evidence type="ECO:0000313" key="6">
    <source>
        <dbReference type="Proteomes" id="UP001470230"/>
    </source>
</evidence>
<dbReference type="SUPFAM" id="SSF50978">
    <property type="entry name" value="WD40 repeat-like"/>
    <property type="match status" value="1"/>
</dbReference>
<dbReference type="InterPro" id="IPR016024">
    <property type="entry name" value="ARM-type_fold"/>
</dbReference>
<dbReference type="Gene3D" id="1.10.1540.10">
    <property type="entry name" value="BEACH domain"/>
    <property type="match status" value="1"/>
</dbReference>
<feature type="region of interest" description="Disordered" evidence="2">
    <location>
        <begin position="1706"/>
        <end position="1763"/>
    </location>
</feature>
<feature type="compositionally biased region" description="Low complexity" evidence="2">
    <location>
        <begin position="1406"/>
        <end position="1422"/>
    </location>
</feature>
<keyword evidence="1" id="KW-0853">WD repeat</keyword>
<evidence type="ECO:0000256" key="2">
    <source>
        <dbReference type="SAM" id="MobiDB-lite"/>
    </source>
</evidence>
<dbReference type="InterPro" id="IPR000409">
    <property type="entry name" value="BEACH_dom"/>
</dbReference>
<dbReference type="PANTHER" id="PTHR13743:SF161">
    <property type="entry name" value="BEIGE_BEACH DOMAIN CONTAINING PROTEIN"/>
    <property type="match status" value="1"/>
</dbReference>
<reference evidence="5 6" key="1">
    <citation type="submission" date="2024-04" db="EMBL/GenBank/DDBJ databases">
        <title>Tritrichomonas musculus Genome.</title>
        <authorList>
            <person name="Alves-Ferreira E."/>
            <person name="Grigg M."/>
            <person name="Lorenzi H."/>
            <person name="Galac M."/>
        </authorList>
    </citation>
    <scope>NUCLEOTIDE SEQUENCE [LARGE SCALE GENOMIC DNA]</scope>
    <source>
        <strain evidence="5 6">EAF2021</strain>
    </source>
</reference>
<dbReference type="InterPro" id="IPR031570">
    <property type="entry name" value="NBEA/BDCP_DUF4704"/>
</dbReference>
<dbReference type="InterPro" id="IPR023362">
    <property type="entry name" value="PH-BEACH_dom"/>
</dbReference>
<dbReference type="Gene3D" id="2.30.29.30">
    <property type="entry name" value="Pleckstrin-homology domain (PH domain)/Phosphotyrosine-binding domain (PTB)"/>
    <property type="match status" value="1"/>
</dbReference>
<feature type="region of interest" description="Disordered" evidence="2">
    <location>
        <begin position="941"/>
        <end position="966"/>
    </location>
</feature>
<feature type="domain" description="BEACH" evidence="3">
    <location>
        <begin position="2322"/>
        <end position="2618"/>
    </location>
</feature>
<feature type="region of interest" description="Disordered" evidence="2">
    <location>
        <begin position="1406"/>
        <end position="1467"/>
    </location>
</feature>
<evidence type="ECO:0000259" key="4">
    <source>
        <dbReference type="PROSITE" id="PS51783"/>
    </source>
</evidence>
<proteinExistence type="predicted"/>
<evidence type="ECO:0000259" key="3">
    <source>
        <dbReference type="PROSITE" id="PS50197"/>
    </source>
</evidence>
<evidence type="ECO:0008006" key="7">
    <source>
        <dbReference type="Google" id="ProtNLM"/>
    </source>
</evidence>
<dbReference type="InterPro" id="IPR050865">
    <property type="entry name" value="BEACH_Domain"/>
</dbReference>
<feature type="compositionally biased region" description="Acidic residues" evidence="2">
    <location>
        <begin position="1740"/>
        <end position="1756"/>
    </location>
</feature>
<sequence>MISFIRPTELACLILHIKAKDEQQFDGLPNNYRSFFEGKSFSFPIISNSELKSIQKMMKEDSKNNLQLSDIINGLTSLKTIYDSKIVADLCPNGSLFSKSPDYAAAILLHLFLAFFKERNCDQNYLPLFNAFVAILNYSKPLKYIQKSKSIVVSSFIYLFDYIFAKKLITKPEDYSNLFVPLVQLLSSSNELPSESFELIIKLAHNLIKPTDNKLSDVAASFLNFITAIMRSCGNRFPSEIASRMISLLRMALVGLDNSALLFFSRSISNIGVEEAMTIILAFPDALVTTLENANRTEKKKSIDPITLAGEELPILPQKATQVFFSPTENSLLPDDLLSQPKPRIPGTQINFNSSGVEKIDTFFHFIPKEIESKCVSISKIVESSNDMKFSLISLIFNKISNINSQPHNAQLLPALLTLLIYLSPIPSDIIIGLFNLNFIYDQRVTFSTEPLPSYYEYLTTVRSCLSVLLMKQEQKIIEEVYEIMRTKPFLFQDFACRIVPYFIQRNVFKLSFEAVAISVASASFYYKAMTAKSDNELKLDSKLNQVLIKNRICCFQILGEIFDNQKYLSVLLSSSQFVPSVIGFLFEEPTRKFILKYLNQYFQMKESENNTDLITDFIKIITTAMKESYTPFAFKFLIDLTHFLDVTITNNSDVSKAFEPVIPTICEWIVNMPKCNDGITVLIQTISMFSAFFSSHKITQSEVSALETAAKNMYGGKSSVELEKQLICLIFAHSKSGIEYKDDEFLNKYYLIKQPKALKLLLTLFYNKETINFLINLCKFSPINSYVCRSAQLDVFVLEKLFNLRTTDNVNTFELLLKLFSEIGRVNSAVSVVNQYISLFTAINGKFISRYQLMLISALEFLCENTKYNPVSILIKATSTISKVPTESVKKGCVVTFWMLNHSKETKNKLVDIGNVASFEISDNKIGISYNKNSNEAVIENDDDDEDEDDNDTNIDDNENENVNSTSSFKYNKKFSDTNIPLFQWVHVSLSFKIKENKTYCFLALNGVYQEIIRIRTPLLINDKTCDFTFYSSSKIYVGPYGIYPYFSFRKTIEKDGKKINDTNPLFTVDCRSQPKLLVKKVVKPIVYITPHSYNSTMKLEIESSIPDIDVKLFVGQSYDIITFVDALTERCGISVLLPLFAEIDLHIYEKNEQMKYIDLLIEVIKNLFSINPSITQRDFLRDKGFEILSHLLQNCSDENINSKLYNNLIKLFEQLTNVELKHQFLIQILTNMEIWIRCDIDSIKTSINSMIQLIDKNQKGMINIISKKESCFTNLLTIIRRYFFFKKKEESISYNGIRFRTNEEIPNETISELRSLLINLLRKIIDIFGINDNNFIFLLAQIFTAAEEEQRDDLITVMIEIANKNMIKNDESLLLMTYLINTAKYSVNVMNVFALTTTKKKQQLTTPVQTPVSTPTSTPTDKSKSKHKDKSKDKDKKKDKNKDKDKKKDKKKDKNKDKDDQVVENEVVENDDQVVVFKDDYEPKHFLTPSFLRVLVQVIIRTITPEFLTDTTNVDALKGMAVNPAFFPIITYCGLNNGKLNELVNAFTELNSKLIPEKKSLQQVDLGDIYDYDFWYFWLVASLYIGNESQIQFLIRSPSKFWVQIFIAIDFIGRIILDLKNQGKIRLDHIKKDSDNDEKTIRDTKRNFIVQLWASGQVSTKEKASDFLYLCKLYLFYHVNLPKDNLNLTLAHLKQEYNNNNIMATPESLTASSRKRPAPRIPSPLNRKTEIVKVHEHDDDDDLHENENNNEEEPNIPLSPLGRFGSKASFQYLLNSPAQSPVQSPKLNSSRQIFSPVMRSNKKIPKLEGRKVPKFSPSSFKRNSMSRRSVTMPLSITLLNSTSENMMSSQQLILQTYIDDNAPSVLSKPPDFNFRMILSVNPATKMNQWADIVLVEHALKIWAKFHDTNYDDTALLIMSFLPPNKREEYLKSIDFQSVIQKWKDYKKKVSSNEPNDLDDSDFFDEFDEKKKVILDVGDPYLNDILNTKTKEVTSTYAPFFSSLGIYNAVLKNYQPKEALIGGMTEEDFIPMVNFYIRSLNKDLNIEYKKFLENYTQKAIGEGFNEFKKVKGIADTEISQLIGSVNQVFITDTNSNNVSSTKVWYHFWRQMTMENAPWFQSLPQEHRKREHYKRDMTGCFCFCPFRERKNFKHNDHMMESLARDTGNKDEANEMYNKFIQERKDRYAKSQPPEIFNVIDEGEDDQEDIYSSLSGSFCNFPCEFITISKTEEAIFYIREEDIVINNKSLTKIIPFDMIRFIFKRTFLQQSTAIEIFLRDGDSLFVNFPALKAKAVLKEIEKFAIEKRKPLMSDSTIQFIQNKRFQPFFNSFKLTEAWVSGMISNFEYLMMLNVYSGRSFNNASQYPLMPWILTDYISPEIHFDDEKIYRDLSKPIGALNPERLDDYISDYKSYESEGMPAFMYSSAPISPLSLFLYLIRQEPFTTLHTEMQGGRFDNAARLFLSIKKTFDTVTSLKGDFRELIPEFFFLPEFLQNKNHFNLGKVNPEGTSDDPKDATVPVNDVELPPWASSPIDFIYKHRKALESKYVSSHLHEWIDLIWGVKQNSFEANNVYKPQMYKGIWKTELGRDIMNRPEIEAILTYVGQIPAKLFNEPHPVRAIFPRNGVEDDTNWNTSIFTTLNSMVSLNVDFNVRILGGYLNGNELITIDDKGDFILAEINFDEIQKQGAPSSTPRGFGFRKRFNSNIINDKNKNNSNARGLPILNLSNVQNVPSASSAKSGLKNGGFQNFIGNVSVANDVQDQQQKMKAFSLSDDDQNSPKSRISPSSSSFLADEISFSPFFKSIRKTKMNIFSILHQSHPPESSNSSNKNSSDLTVTVTASAASSLKTEDINLPDSQLRSTVTLFLSTDMVVVGNAINDIFFISLNPIVNHNKAKGSKGNEAKFSFITSILKLMENRNEVVAIAAERQYIAAADLDAVLTVYDTRSPAKPLFSIPSFRESIKCIAVSQIFHLVVCGARESSDKLSSTTNVDNESSKKSTSLSSLLFCSINSRSFFKSVDLGEKIPNMVLLTICWGFTLVQTKLIDQGKRKFNLLLFSSNGEMIREVELNNELVKWSTFRTRSGFDYVVACDDSLNVFAFEAFYLNIKEPIFKSKSPVVDMTYLDQEEAISILTESGNLLFIPFKC</sequence>
<dbReference type="PANTHER" id="PTHR13743">
    <property type="entry name" value="BEIGE/BEACH-RELATED"/>
    <property type="match status" value="1"/>
</dbReference>
<feature type="compositionally biased region" description="Basic and acidic residues" evidence="2">
    <location>
        <begin position="1729"/>
        <end position="1739"/>
    </location>
</feature>
<feature type="compositionally biased region" description="Low complexity" evidence="2">
    <location>
        <begin position="2778"/>
        <end position="2787"/>
    </location>
</feature>
<accession>A0ABR2JWU3</accession>
<feature type="domain" description="BEACH-type PH" evidence="4">
    <location>
        <begin position="2200"/>
        <end position="2303"/>
    </location>
</feature>
<evidence type="ECO:0000256" key="1">
    <source>
        <dbReference type="ARBA" id="ARBA00022574"/>
    </source>
</evidence>
<dbReference type="Proteomes" id="UP001470230">
    <property type="component" value="Unassembled WGS sequence"/>
</dbReference>
<dbReference type="Pfam" id="PF14844">
    <property type="entry name" value="PH_BEACH"/>
    <property type="match status" value="1"/>
</dbReference>
<dbReference type="PROSITE" id="PS51783">
    <property type="entry name" value="PH_BEACH"/>
    <property type="match status" value="1"/>
</dbReference>
<dbReference type="InterPro" id="IPR011993">
    <property type="entry name" value="PH-like_dom_sf"/>
</dbReference>
<dbReference type="SMART" id="SM01026">
    <property type="entry name" value="Beach"/>
    <property type="match status" value="1"/>
</dbReference>
<dbReference type="Pfam" id="PF15787">
    <property type="entry name" value="DUF4704"/>
    <property type="match status" value="1"/>
</dbReference>
<dbReference type="EMBL" id="JAPFFF010000009">
    <property type="protein sequence ID" value="KAK8883346.1"/>
    <property type="molecule type" value="Genomic_DNA"/>
</dbReference>
<keyword evidence="6" id="KW-1185">Reference proteome</keyword>
<dbReference type="CDD" id="cd06071">
    <property type="entry name" value="Beach"/>
    <property type="match status" value="1"/>
</dbReference>
<gene>
    <name evidence="5" type="ORF">M9Y10_045996</name>
</gene>
<feature type="region of interest" description="Disordered" evidence="2">
    <location>
        <begin position="2768"/>
        <end position="2787"/>
    </location>
</feature>
<dbReference type="SUPFAM" id="SSF50729">
    <property type="entry name" value="PH domain-like"/>
    <property type="match status" value="1"/>
</dbReference>